<organism evidence="2 3">
    <name type="scientific">Strigomonas culicis</name>
    <dbReference type="NCBI Taxonomy" id="28005"/>
    <lineage>
        <taxon>Eukaryota</taxon>
        <taxon>Discoba</taxon>
        <taxon>Euglenozoa</taxon>
        <taxon>Kinetoplastea</taxon>
        <taxon>Metakinetoplastina</taxon>
        <taxon>Trypanosomatida</taxon>
        <taxon>Trypanosomatidae</taxon>
        <taxon>Strigomonadinae</taxon>
        <taxon>Strigomonas</taxon>
    </lineage>
</organism>
<proteinExistence type="predicted"/>
<dbReference type="AlphaFoldDB" id="S9TET9"/>
<keyword evidence="1" id="KW-0812">Transmembrane</keyword>
<sequence>MDESYLRFFYFLTSEYPSVTPVVVPFSFYVVIFLSVHSFSPFSPHDFPLSEDVSLFTIVLVFFFCSAFSLRMLKH</sequence>
<comment type="caution">
    <text evidence="2">The sequence shown here is derived from an EMBL/GenBank/DDBJ whole genome shotgun (WGS) entry which is preliminary data.</text>
</comment>
<keyword evidence="3" id="KW-1185">Reference proteome</keyword>
<gene>
    <name evidence="2" type="ORF">STCU_11141</name>
</gene>
<keyword evidence="1" id="KW-1133">Transmembrane helix</keyword>
<keyword evidence="1" id="KW-0472">Membrane</keyword>
<accession>S9TET9</accession>
<feature type="transmembrane region" description="Helical" evidence="1">
    <location>
        <begin position="54"/>
        <end position="73"/>
    </location>
</feature>
<evidence type="ECO:0000313" key="2">
    <source>
        <dbReference type="EMBL" id="EPY16557.1"/>
    </source>
</evidence>
<dbReference type="EMBL" id="ATMH01011042">
    <property type="protein sequence ID" value="EPY16557.1"/>
    <property type="molecule type" value="Genomic_DNA"/>
</dbReference>
<name>S9TET9_9TRYP</name>
<evidence type="ECO:0000313" key="3">
    <source>
        <dbReference type="Proteomes" id="UP000015354"/>
    </source>
</evidence>
<reference evidence="2 3" key="1">
    <citation type="journal article" date="2013" name="PLoS ONE">
        <title>Predicting the Proteins of Angomonas deanei, Strigomonas culicis and Their Respective Endosymbionts Reveals New Aspects of the Trypanosomatidae Family.</title>
        <authorList>
            <person name="Motta M.C."/>
            <person name="Martins A.C."/>
            <person name="de Souza S.S."/>
            <person name="Catta-Preta C.M."/>
            <person name="Silva R."/>
            <person name="Klein C.C."/>
            <person name="de Almeida L.G."/>
            <person name="de Lima Cunha O."/>
            <person name="Ciapina L.P."/>
            <person name="Brocchi M."/>
            <person name="Colabardini A.C."/>
            <person name="de Araujo Lima B."/>
            <person name="Machado C.R."/>
            <person name="de Almeida Soares C.M."/>
            <person name="Probst C.M."/>
            <person name="de Menezes C.B."/>
            <person name="Thompson C.E."/>
            <person name="Bartholomeu D.C."/>
            <person name="Gradia D.F."/>
            <person name="Pavoni D.P."/>
            <person name="Grisard E.C."/>
            <person name="Fantinatti-Garboggini F."/>
            <person name="Marchini F.K."/>
            <person name="Rodrigues-Luiz G.F."/>
            <person name="Wagner G."/>
            <person name="Goldman G.H."/>
            <person name="Fietto J.L."/>
            <person name="Elias M.C."/>
            <person name="Goldman M.H."/>
            <person name="Sagot M.F."/>
            <person name="Pereira M."/>
            <person name="Stoco P.H."/>
            <person name="de Mendonca-Neto R.P."/>
            <person name="Teixeira S.M."/>
            <person name="Maciel T.E."/>
            <person name="de Oliveira Mendes T.A."/>
            <person name="Urmenyi T.P."/>
            <person name="de Souza W."/>
            <person name="Schenkman S."/>
            <person name="de Vasconcelos A.T."/>
        </authorList>
    </citation>
    <scope>NUCLEOTIDE SEQUENCE [LARGE SCALE GENOMIC DNA]</scope>
</reference>
<feature type="transmembrane region" description="Helical" evidence="1">
    <location>
        <begin position="21"/>
        <end position="42"/>
    </location>
</feature>
<dbReference type="Proteomes" id="UP000015354">
    <property type="component" value="Unassembled WGS sequence"/>
</dbReference>
<evidence type="ECO:0000256" key="1">
    <source>
        <dbReference type="SAM" id="Phobius"/>
    </source>
</evidence>
<protein>
    <submittedName>
        <fullName evidence="2">Uncharacterized protein</fullName>
    </submittedName>
</protein>